<organism evidence="3 4">
    <name type="scientific">Daedalea quercina L-15889</name>
    <dbReference type="NCBI Taxonomy" id="1314783"/>
    <lineage>
        <taxon>Eukaryota</taxon>
        <taxon>Fungi</taxon>
        <taxon>Dikarya</taxon>
        <taxon>Basidiomycota</taxon>
        <taxon>Agaricomycotina</taxon>
        <taxon>Agaricomycetes</taxon>
        <taxon>Polyporales</taxon>
        <taxon>Fomitopsis</taxon>
    </lineage>
</organism>
<evidence type="ECO:0000256" key="2">
    <source>
        <dbReference type="SAM" id="Phobius"/>
    </source>
</evidence>
<dbReference type="Proteomes" id="UP000076727">
    <property type="component" value="Unassembled WGS sequence"/>
</dbReference>
<evidence type="ECO:0008006" key="5">
    <source>
        <dbReference type="Google" id="ProtNLM"/>
    </source>
</evidence>
<sequence length="388" mass="42168">MTVHRDVERVSNRDSLSRQAGLAVLPPTASRSGHRVCPLFSAFYARRTCAASVMRPTILVVLACCTHVLGTHALAVRNHGRLARPRTLEDKRDFPGLLGLDGEANAPPDGEAEGTTDPRPSGTATHEDGVSFSSFGLFPGLLPTGSETSKTKDALTSTSSASTSATPQVRLATTTQAEPAASLTGSAVTATSQATENKQDRLPGSNASSSSGSWKIIGVAVICFTAVVAVLVAAVFFDTWWQFLRDLFWKRRKHDDFEEMVPDWQKASWEMRFGDRQRYPSFGSLPTSPVLRGDPLQRQRSLRVQEWQKDELASSTSSPSSVEKLAQHPAVPPNAYVSPDPRPSPGSVDPFKDRSPSLISGLTYNTQDTRKSPFHDTEGSQMEMLNEK</sequence>
<feature type="transmembrane region" description="Helical" evidence="2">
    <location>
        <begin position="216"/>
        <end position="243"/>
    </location>
</feature>
<gene>
    <name evidence="3" type="ORF">DAEQUDRAFT_465088</name>
</gene>
<keyword evidence="4" id="KW-1185">Reference proteome</keyword>
<keyword evidence="2" id="KW-0472">Membrane</keyword>
<protein>
    <recommendedName>
        <fullName evidence="5">Transmembrane protein</fullName>
    </recommendedName>
</protein>
<accession>A0A165TEZ3</accession>
<feature type="compositionally biased region" description="Polar residues" evidence="1">
    <location>
        <begin position="171"/>
        <end position="196"/>
    </location>
</feature>
<reference evidence="3 4" key="1">
    <citation type="journal article" date="2016" name="Mol. Biol. Evol.">
        <title>Comparative Genomics of Early-Diverging Mushroom-Forming Fungi Provides Insights into the Origins of Lignocellulose Decay Capabilities.</title>
        <authorList>
            <person name="Nagy L.G."/>
            <person name="Riley R."/>
            <person name="Tritt A."/>
            <person name="Adam C."/>
            <person name="Daum C."/>
            <person name="Floudas D."/>
            <person name="Sun H."/>
            <person name="Yadav J.S."/>
            <person name="Pangilinan J."/>
            <person name="Larsson K.H."/>
            <person name="Matsuura K."/>
            <person name="Barry K."/>
            <person name="Labutti K."/>
            <person name="Kuo R."/>
            <person name="Ohm R.A."/>
            <person name="Bhattacharya S.S."/>
            <person name="Shirouzu T."/>
            <person name="Yoshinaga Y."/>
            <person name="Martin F.M."/>
            <person name="Grigoriev I.V."/>
            <person name="Hibbett D.S."/>
        </authorList>
    </citation>
    <scope>NUCLEOTIDE SEQUENCE [LARGE SCALE GENOMIC DNA]</scope>
    <source>
        <strain evidence="3 4">L-15889</strain>
    </source>
</reference>
<evidence type="ECO:0000313" key="4">
    <source>
        <dbReference type="Proteomes" id="UP000076727"/>
    </source>
</evidence>
<dbReference type="OrthoDB" id="3266475at2759"/>
<proteinExistence type="predicted"/>
<evidence type="ECO:0000256" key="1">
    <source>
        <dbReference type="SAM" id="MobiDB-lite"/>
    </source>
</evidence>
<keyword evidence="2" id="KW-1133">Transmembrane helix</keyword>
<feature type="compositionally biased region" description="Low complexity" evidence="1">
    <location>
        <begin position="154"/>
        <end position="166"/>
    </location>
</feature>
<name>A0A165TEZ3_9APHY</name>
<evidence type="ECO:0000313" key="3">
    <source>
        <dbReference type="EMBL" id="KZT73340.1"/>
    </source>
</evidence>
<dbReference type="EMBL" id="KV429037">
    <property type="protein sequence ID" value="KZT73340.1"/>
    <property type="molecule type" value="Genomic_DNA"/>
</dbReference>
<feature type="region of interest" description="Disordered" evidence="1">
    <location>
        <begin position="147"/>
        <end position="211"/>
    </location>
</feature>
<feature type="compositionally biased region" description="Polar residues" evidence="1">
    <location>
        <begin position="357"/>
        <end position="367"/>
    </location>
</feature>
<feature type="compositionally biased region" description="Basic and acidic residues" evidence="1">
    <location>
        <begin position="368"/>
        <end position="378"/>
    </location>
</feature>
<keyword evidence="2" id="KW-0812">Transmembrane</keyword>
<feature type="region of interest" description="Disordered" evidence="1">
    <location>
        <begin position="308"/>
        <end position="388"/>
    </location>
</feature>
<dbReference type="AlphaFoldDB" id="A0A165TEZ3"/>
<feature type="region of interest" description="Disordered" evidence="1">
    <location>
        <begin position="92"/>
        <end position="126"/>
    </location>
</feature>